<evidence type="ECO:0000259" key="5">
    <source>
        <dbReference type="Pfam" id="PF21036"/>
    </source>
</evidence>
<dbReference type="EMBL" id="PYBV01000062">
    <property type="protein sequence ID" value="PYC63449.1"/>
    <property type="molecule type" value="Genomic_DNA"/>
</dbReference>
<feature type="domain" description="Erythromycin biosynthesis protein CIII-like C-terminal" evidence="4">
    <location>
        <begin position="261"/>
        <end position="403"/>
    </location>
</feature>
<keyword evidence="3" id="KW-0808">Transferase</keyword>
<evidence type="ECO:0000256" key="3">
    <source>
        <dbReference type="ARBA" id="ARBA00022679"/>
    </source>
</evidence>
<gene>
    <name evidence="6" type="ORF">C7C45_31925</name>
</gene>
<dbReference type="AlphaFoldDB" id="A0A318NEZ7"/>
<dbReference type="PANTHER" id="PTHR48050">
    <property type="entry name" value="STEROL 3-BETA-GLUCOSYLTRANSFERASE"/>
    <property type="match status" value="1"/>
</dbReference>
<dbReference type="RefSeq" id="WP_110568478.1">
    <property type="nucleotide sequence ID" value="NZ_PYBV01000062.1"/>
</dbReference>
<accession>A0A318NEZ7</accession>
<evidence type="ECO:0000259" key="4">
    <source>
        <dbReference type="Pfam" id="PF06722"/>
    </source>
</evidence>
<name>A0A318NEZ7_9ACTN</name>
<evidence type="ECO:0000313" key="6">
    <source>
        <dbReference type="EMBL" id="PYC63449.1"/>
    </source>
</evidence>
<dbReference type="InterPro" id="IPR002213">
    <property type="entry name" value="UDP_glucos_trans"/>
</dbReference>
<feature type="domain" description="Erythromycin biosynthesis protein CIII-like N-terminal" evidence="5">
    <location>
        <begin position="22"/>
        <end position="242"/>
    </location>
</feature>
<protein>
    <submittedName>
        <fullName evidence="6">Uncharacterized protein</fullName>
    </submittedName>
</protein>
<dbReference type="InterPro" id="IPR048284">
    <property type="entry name" value="EryCIII-like_N"/>
</dbReference>
<dbReference type="CDD" id="cd03784">
    <property type="entry name" value="GT1_Gtf-like"/>
    <property type="match status" value="1"/>
</dbReference>
<dbReference type="InterPro" id="IPR010610">
    <property type="entry name" value="EryCIII-like_C"/>
</dbReference>
<keyword evidence="7" id="KW-1185">Reference proteome</keyword>
<organism evidence="6 7">
    <name type="scientific">Micromonospora arborensis</name>
    <dbReference type="NCBI Taxonomy" id="2116518"/>
    <lineage>
        <taxon>Bacteria</taxon>
        <taxon>Bacillati</taxon>
        <taxon>Actinomycetota</taxon>
        <taxon>Actinomycetes</taxon>
        <taxon>Micromonosporales</taxon>
        <taxon>Micromonosporaceae</taxon>
        <taxon>Micromonospora</taxon>
    </lineage>
</organism>
<evidence type="ECO:0000313" key="7">
    <source>
        <dbReference type="Proteomes" id="UP000248333"/>
    </source>
</evidence>
<dbReference type="Pfam" id="PF21036">
    <property type="entry name" value="EryCIII-like_N"/>
    <property type="match status" value="1"/>
</dbReference>
<evidence type="ECO:0000256" key="2">
    <source>
        <dbReference type="ARBA" id="ARBA00022676"/>
    </source>
</evidence>
<comment type="caution">
    <text evidence="6">The sequence shown here is derived from an EMBL/GenBank/DDBJ whole genome shotgun (WGS) entry which is preliminary data.</text>
</comment>
<dbReference type="FunFam" id="3.40.50.2000:FF:000072">
    <property type="entry name" value="Glycosyl transferase"/>
    <property type="match status" value="1"/>
</dbReference>
<keyword evidence="2" id="KW-0328">Glycosyltransferase</keyword>
<proteinExistence type="inferred from homology"/>
<dbReference type="SUPFAM" id="SSF53756">
    <property type="entry name" value="UDP-Glycosyltransferase/glycogen phosphorylase"/>
    <property type="match status" value="1"/>
</dbReference>
<reference evidence="6 7" key="1">
    <citation type="submission" date="2018-03" db="EMBL/GenBank/DDBJ databases">
        <title>Bioinformatic expansion and discovery of thiopeptide antibiotics.</title>
        <authorList>
            <person name="Schwalen C.J."/>
            <person name="Hudson G.A."/>
            <person name="Mitchell D.A."/>
        </authorList>
    </citation>
    <scope>NUCLEOTIDE SEQUENCE [LARGE SCALE GENOMIC DNA]</scope>
    <source>
        <strain evidence="6 7">NRRL 8041</strain>
    </source>
</reference>
<dbReference type="GO" id="GO:0008194">
    <property type="term" value="F:UDP-glycosyltransferase activity"/>
    <property type="evidence" value="ECO:0007669"/>
    <property type="project" value="InterPro"/>
</dbReference>
<dbReference type="GO" id="GO:0016758">
    <property type="term" value="F:hexosyltransferase activity"/>
    <property type="evidence" value="ECO:0007669"/>
    <property type="project" value="UniProtKB-ARBA"/>
</dbReference>
<dbReference type="Gene3D" id="3.40.50.2000">
    <property type="entry name" value="Glycogen Phosphorylase B"/>
    <property type="match status" value="2"/>
</dbReference>
<dbReference type="PANTHER" id="PTHR48050:SF13">
    <property type="entry name" value="STEROL 3-BETA-GLUCOSYLTRANSFERASE UGT80A2"/>
    <property type="match status" value="1"/>
</dbReference>
<sequence length="406" mass="44089">MRVLFTVSSWATHYAAMVPLGWALQAAGHELRVLCPPGQAEPLTRAGLLPIPVLDGMDIVVANRMEYYHEAVEGRWRYPWLPLHPLTGAEMGSLDDFDLAAYRRDVEPDLLARTARSFDAAVDVARRWRPDVVLHDPTSLEGLLAARVTGVPALLHLWGPVGTHEPPHRRSVPHDASGSFPRHGLPEFGLDDLEYVIDPCPDAMAPAVDTKRVPVRFVPYNGSAPVPDWVLDPPERRRVCVSWSTALSTMSGPNSYLLPDILEAVSGLGLEVILTATAEDIAALGTVPPGVRVLERVPVRLLMEHCDAVVHHGGSGTTMTALAYGVPHLAITFTTETTVTAERLTAAGVGVHLQGDLADPASIREAVRSLVSDPAYRDRAARLRDEIRSRPTTSDLVAHLEELTAA</sequence>
<dbReference type="InterPro" id="IPR050426">
    <property type="entry name" value="Glycosyltransferase_28"/>
</dbReference>
<dbReference type="OrthoDB" id="5488434at2"/>
<dbReference type="Pfam" id="PF06722">
    <property type="entry name" value="EryCIII-like_C"/>
    <property type="match status" value="1"/>
</dbReference>
<evidence type="ECO:0000256" key="1">
    <source>
        <dbReference type="ARBA" id="ARBA00006962"/>
    </source>
</evidence>
<dbReference type="Proteomes" id="UP000248333">
    <property type="component" value="Unassembled WGS sequence"/>
</dbReference>
<comment type="similarity">
    <text evidence="1">Belongs to the glycosyltransferase 28 family.</text>
</comment>
<dbReference type="GO" id="GO:0017000">
    <property type="term" value="P:antibiotic biosynthetic process"/>
    <property type="evidence" value="ECO:0007669"/>
    <property type="project" value="UniProtKB-ARBA"/>
</dbReference>